<dbReference type="Proteomes" id="UP001268036">
    <property type="component" value="Unassembled WGS sequence"/>
</dbReference>
<evidence type="ECO:0000313" key="1">
    <source>
        <dbReference type="EMBL" id="MDR6235795.1"/>
    </source>
</evidence>
<proteinExistence type="predicted"/>
<evidence type="ECO:0000313" key="2">
    <source>
        <dbReference type="Proteomes" id="UP001268036"/>
    </source>
</evidence>
<comment type="caution">
    <text evidence="1">The sequence shown here is derived from an EMBL/GenBank/DDBJ whole genome shotgun (WGS) entry which is preliminary data.</text>
</comment>
<dbReference type="EMBL" id="JAVJAF010000001">
    <property type="protein sequence ID" value="MDR6235795.1"/>
    <property type="molecule type" value="Genomic_DNA"/>
</dbReference>
<dbReference type="Pfam" id="PF18845">
    <property type="entry name" value="baeRF_family3"/>
    <property type="match status" value="1"/>
</dbReference>
<protein>
    <submittedName>
        <fullName evidence="1">Uncharacterized protein</fullName>
    </submittedName>
</protein>
<organism evidence="1 2">
    <name type="scientific">Pseudomonas oryzihabitans</name>
    <dbReference type="NCBI Taxonomy" id="47885"/>
    <lineage>
        <taxon>Bacteria</taxon>
        <taxon>Pseudomonadati</taxon>
        <taxon>Pseudomonadota</taxon>
        <taxon>Gammaproteobacteria</taxon>
        <taxon>Pseudomonadales</taxon>
        <taxon>Pseudomonadaceae</taxon>
        <taxon>Pseudomonas</taxon>
    </lineage>
</organism>
<dbReference type="InterPro" id="IPR041289">
    <property type="entry name" value="Bact_RF_family3"/>
</dbReference>
<dbReference type="RefSeq" id="WP_309760708.1">
    <property type="nucleotide sequence ID" value="NZ_JAVJAF010000001.1"/>
</dbReference>
<gene>
    <name evidence="1" type="ORF">QE440_003536</name>
</gene>
<dbReference type="AlphaFoldDB" id="A0AAJ2BNV8"/>
<accession>A0AAJ2BNV8</accession>
<reference evidence="1" key="1">
    <citation type="submission" date="2023-08" db="EMBL/GenBank/DDBJ databases">
        <title>Functional and genomic diversity of the sorghum phyllosphere microbiome.</title>
        <authorList>
            <person name="Shade A."/>
        </authorList>
    </citation>
    <scope>NUCLEOTIDE SEQUENCE</scope>
    <source>
        <strain evidence="1">SORGH_AS_0201</strain>
    </source>
</reference>
<name>A0AAJ2BNV8_9PSED</name>
<sequence length="388" mass="43277">MNDTLDHQALATWMKAAVPPCLSLYLPTERAFPQREQNVIRFKNLLRTVEAEVRQRFPEADTTALLAPLIALIDDADFWNHPRGGLIILRDRDHLHLLKVAGGVPETAMVNHHFHLQPLLQLAQTTGRYQVLCLSRDHARLFEGSRDNLVELELAEGVPRTLEEALGTDLTEGNQRGLPQGFGRASERGDAMQHNAGGISKHDEQNVDRERYFLALDRALTREHSQPSKLPLLLAALPEHQAVFRRISNNPLLLAEGLAGDPGPLDNETLRRKAWAVMEPHLDRHLGELLDTYAQRQGQGLASDRLEEIGGAVLDARVDTLLVEADRRIPGHLDFDRRLLVPSDPAGANTEDLLDELSLQTLQQGGQVLVLPRERMPGKTGAAAIYRF</sequence>